<dbReference type="PANTHER" id="PTHR32226">
    <property type="entry name" value="TELO2-INTERACTING PROTEIN 2"/>
    <property type="match status" value="1"/>
</dbReference>
<dbReference type="GO" id="GO:0005634">
    <property type="term" value="C:nucleus"/>
    <property type="evidence" value="ECO:0007669"/>
    <property type="project" value="TreeGrafter"/>
</dbReference>
<dbReference type="PANTHER" id="PTHR32226:SF2">
    <property type="entry name" value="TELO2-INTERACTING PROTEIN 2"/>
    <property type="match status" value="1"/>
</dbReference>
<dbReference type="EMBL" id="HG529537">
    <property type="protein sequence ID" value="CDI52341.1"/>
    <property type="molecule type" value="Genomic_DNA"/>
</dbReference>
<sequence length="683" mass="75045">MVTLSRSSLYSGSVGVGILPRVSIAQQPAASSSQPCCYNFDLTIIPQGACLSLNQDLQRNLSELFTLSQLLAIPTLFGRADGQAWIHSEEHYPALHRWKEQLVPTLLSRVAQLLDRFNTNDTSDLTSEADLEVVNLVLGHVVCAVARYIPSPFAATLFNTSSDLADVPEMPQDDTWTSATSQTEARKILCALNEMPAASIFPKRTTIAKSLLVDYIKPIFCEVASASSSSITSSIDADTGRKKSQSNDSLFVSRLDFHLGHHRFESAAEDNDASNLAPRKFAVALSEDLRASAAAYFGAKSEEREYSVRECNEALGCVNVLGWCLDNLELKSEGDWSGVWPLTVPPLLTLLEHPEPRFRLRGTLLVHKLLLRPSTGDKKSQDQSNVRRQEISLGKILLRTGIGSLLERALHINLTYIHNEAYAPALLSHSIGALHQLIVLTTHPVAYRLPGQDPFEAPSIVSDATDAGLTLDQADDCGQRRMQALFKLVSESILSTWSYLPLPPSSTRLGRELVIVTCDAYLMLAEDLAAPALGAETSKALGGMARFLDVTIDWIFRSWVSNIAFDHTDQISITVKVVAFARRLLFPLTDGTKLGSQPLPAGPVRRFTSLILSSIAKCWISALESPLRSSATQTEAKSDQRWKQLEQSLATFMARLSHFDLSVAPRWAELVGLEKRLEVLLPC</sequence>
<reference evidence="2" key="1">
    <citation type="journal article" date="2014" name="Genome Biol. Evol.">
        <title>Gene Loss Rather Than Gene Gain Is Associated with a Host Jump from Monocots to Dicots in the Smut Fungus Melanopsichium pennsylvanicum.</title>
        <authorList>
            <person name="Sharma R."/>
            <person name="Mishra B."/>
            <person name="Runge F."/>
            <person name="Thines M."/>
        </authorList>
    </citation>
    <scope>NUCLEOTIDE SEQUENCE</scope>
    <source>
        <strain evidence="2">4</strain>
    </source>
</reference>
<organism evidence="2">
    <name type="scientific">Melanopsichium pennsylvanicum 4</name>
    <dbReference type="NCBI Taxonomy" id="1398559"/>
    <lineage>
        <taxon>Eukaryota</taxon>
        <taxon>Fungi</taxon>
        <taxon>Dikarya</taxon>
        <taxon>Basidiomycota</taxon>
        <taxon>Ustilaginomycotina</taxon>
        <taxon>Ustilaginomycetes</taxon>
        <taxon>Ustilaginales</taxon>
        <taxon>Ustilaginaceae</taxon>
        <taxon>Melanopsichium</taxon>
    </lineage>
</organism>
<evidence type="ECO:0000256" key="1">
    <source>
        <dbReference type="ARBA" id="ARBA00034736"/>
    </source>
</evidence>
<dbReference type="AlphaFoldDB" id="A0A077R0E8"/>
<comment type="similarity">
    <text evidence="1">Belongs to the TTI2 family.</text>
</comment>
<proteinExistence type="inferred from homology"/>
<dbReference type="Pfam" id="PF10521">
    <property type="entry name" value="Tti2"/>
    <property type="match status" value="1"/>
</dbReference>
<dbReference type="GO" id="GO:0110078">
    <property type="term" value="C:TTT Hsp90 cochaperone complex"/>
    <property type="evidence" value="ECO:0007669"/>
    <property type="project" value="InterPro"/>
</dbReference>
<evidence type="ECO:0000313" key="2">
    <source>
        <dbReference type="EMBL" id="CDI52341.1"/>
    </source>
</evidence>
<protein>
    <submittedName>
        <fullName evidence="2">Uncharacterized protein</fullName>
    </submittedName>
</protein>
<accession>A0A077R0E8</accession>
<dbReference type="GO" id="GO:0005829">
    <property type="term" value="C:cytosol"/>
    <property type="evidence" value="ECO:0007669"/>
    <property type="project" value="TreeGrafter"/>
</dbReference>
<dbReference type="InterPro" id="IPR018870">
    <property type="entry name" value="Tti2"/>
</dbReference>
<name>A0A077R0E8_9BASI</name>